<feature type="compositionally biased region" description="Pro residues" evidence="3">
    <location>
        <begin position="937"/>
        <end position="948"/>
    </location>
</feature>
<dbReference type="SUPFAM" id="SSF54928">
    <property type="entry name" value="RNA-binding domain, RBD"/>
    <property type="match status" value="2"/>
</dbReference>
<evidence type="ECO:0000256" key="1">
    <source>
        <dbReference type="ARBA" id="ARBA00022884"/>
    </source>
</evidence>
<accession>A0A8H5HL87</accession>
<dbReference type="InterPro" id="IPR050502">
    <property type="entry name" value="Euk_RNA-bind_prot"/>
</dbReference>
<organism evidence="5 6">
    <name type="scientific">Tricholomella constricta</name>
    <dbReference type="NCBI Taxonomy" id="117010"/>
    <lineage>
        <taxon>Eukaryota</taxon>
        <taxon>Fungi</taxon>
        <taxon>Dikarya</taxon>
        <taxon>Basidiomycota</taxon>
        <taxon>Agaricomycotina</taxon>
        <taxon>Agaricomycetes</taxon>
        <taxon>Agaricomycetidae</taxon>
        <taxon>Agaricales</taxon>
        <taxon>Tricholomatineae</taxon>
        <taxon>Lyophyllaceae</taxon>
        <taxon>Tricholomella</taxon>
    </lineage>
</organism>
<dbReference type="OrthoDB" id="410044at2759"/>
<feature type="region of interest" description="Disordered" evidence="3">
    <location>
        <begin position="1"/>
        <end position="49"/>
    </location>
</feature>
<evidence type="ECO:0000313" key="6">
    <source>
        <dbReference type="Proteomes" id="UP000565441"/>
    </source>
</evidence>
<feature type="compositionally biased region" description="Polar residues" evidence="3">
    <location>
        <begin position="1038"/>
        <end position="1049"/>
    </location>
</feature>
<feature type="compositionally biased region" description="Basic and acidic residues" evidence="3">
    <location>
        <begin position="663"/>
        <end position="672"/>
    </location>
</feature>
<feature type="region of interest" description="Disordered" evidence="3">
    <location>
        <begin position="636"/>
        <end position="746"/>
    </location>
</feature>
<feature type="compositionally biased region" description="Low complexity" evidence="3">
    <location>
        <begin position="505"/>
        <end position="519"/>
    </location>
</feature>
<evidence type="ECO:0000313" key="5">
    <source>
        <dbReference type="EMBL" id="KAF5385322.1"/>
    </source>
</evidence>
<evidence type="ECO:0000256" key="2">
    <source>
        <dbReference type="PROSITE-ProRule" id="PRU00176"/>
    </source>
</evidence>
<feature type="region of interest" description="Disordered" evidence="3">
    <location>
        <begin position="929"/>
        <end position="955"/>
    </location>
</feature>
<feature type="domain" description="RRM" evidence="4">
    <location>
        <begin position="64"/>
        <end position="146"/>
    </location>
</feature>
<proteinExistence type="predicted"/>
<feature type="compositionally biased region" description="Low complexity" evidence="3">
    <location>
        <begin position="1061"/>
        <end position="1072"/>
    </location>
</feature>
<comment type="caution">
    <text evidence="5">The sequence shown here is derived from an EMBL/GenBank/DDBJ whole genome shotgun (WGS) entry which is preliminary data.</text>
</comment>
<sequence>MPPKPSLRMRTWGTRFDTLPTSPSISPPAREAAADEATSPDMPEQTPATEPVLKRKEEKMPHDASVFVGSLPSNIDQQELTRLLSQHLSEHTEVKNIKVVRDSKGGVCAFVQCEDAASAATLIHTLHSNPPKQFLGRTLRYEPARAFRTLLISYRTPMQNIPGNSVEGSSLKLQAVELDLPSAMRVWRPRNSKFYSILYNGDAVDAEDHSRSDPAAAERQSLFLQPVAFDAEAIRLIAAYFGHLENVNPCPLSRGVVDSEVENADDVWKLYPAPHDAPRSSKMDTGCWEIKWEHRDDCVSALMTLRRVPHLTVTWAHQPPPFGFEQRSPYTPFPQNNVAHYPLHVQDHILFMRPRDPSLIDPFGFSRRDGNGVIRPILTSGNASSAPSDNGSRASDTDNEVGAMARTANSVGGQASDTHPVRWSDMDFPPLGNAKRLLKTGTGVWNDRKLSSGPHTRSPSLALSQNSMGAYSVSSDFPGGGHGRKDHGQELEIPPTPGLGRSPLTPKTPGSGFPSTPTTNDGDMQRLSFREAFTDSEGKDHGYYGDFASHEREIDPTTLFVGGLETFGPGAWDEEKVTKFFSRFEGLEDVKIVRPLNSHAAFAFVKFNNTESPARAVFEEHNRVYEGRAMRVQLRDCNPPRGSWRNNRGRGRFSQQSFGPHRRGQDPDKLPDRPSSPGSRRQDGRKQGAVTAQDTAHDEAEAAGEVEPPVYSEAIAPKPSEESTDDVHVPNLSPESRTSSPGTAFTSLNISTSENYREWYDEPLSAALTPPPSSFGSSTSAPASALALPYMAGGYYPPTPWVHPYGQPMQYPMPYLGYPGYAMPGQPQAPQSFPRPPGSDANVAANPGSWPPMGMYGSYIPYQTQAVRTPTIETPPSQQLNNRAPLAPTGFIQNEQGTLIAVYQPEALDQYMAGAHVTPQALPQPQVQSWSQFPQSPAYPFPAPPPTVAMPSRPTLPSATNMAWVQSQGFAPQQQLPTTPHVTQNPHLPGTPGAFRGGYSDTGGQGTSPQAPFRRQAARRDQNNSQNNSGRNNQSRSFPNRNTRGNMNSGGYHGHGDTHANSRNNPFSPNSNEWNQWGGAGR</sequence>
<dbReference type="Gene3D" id="3.30.70.330">
    <property type="match status" value="2"/>
</dbReference>
<reference evidence="5 6" key="1">
    <citation type="journal article" date="2020" name="ISME J.">
        <title>Uncovering the hidden diversity of litter-decomposition mechanisms in mushroom-forming fungi.</title>
        <authorList>
            <person name="Floudas D."/>
            <person name="Bentzer J."/>
            <person name="Ahren D."/>
            <person name="Johansson T."/>
            <person name="Persson P."/>
            <person name="Tunlid A."/>
        </authorList>
    </citation>
    <scope>NUCLEOTIDE SEQUENCE [LARGE SCALE GENOMIC DNA]</scope>
    <source>
        <strain evidence="5 6">CBS 661.87</strain>
    </source>
</reference>
<feature type="compositionally biased region" description="Basic and acidic residues" evidence="3">
    <location>
        <begin position="719"/>
        <end position="728"/>
    </location>
</feature>
<feature type="region of interest" description="Disordered" evidence="3">
    <location>
        <begin position="974"/>
        <end position="1082"/>
    </location>
</feature>
<dbReference type="Proteomes" id="UP000565441">
    <property type="component" value="Unassembled WGS sequence"/>
</dbReference>
<keyword evidence="6" id="KW-1185">Reference proteome</keyword>
<dbReference type="PANTHER" id="PTHR48025">
    <property type="entry name" value="OS02G0815200 PROTEIN"/>
    <property type="match status" value="1"/>
</dbReference>
<feature type="compositionally biased region" description="Polar residues" evidence="3">
    <location>
        <begin position="733"/>
        <end position="746"/>
    </location>
</feature>
<protein>
    <recommendedName>
        <fullName evidence="4">RRM domain-containing protein</fullName>
    </recommendedName>
</protein>
<dbReference type="InterPro" id="IPR035979">
    <property type="entry name" value="RBD_domain_sf"/>
</dbReference>
<evidence type="ECO:0000259" key="4">
    <source>
        <dbReference type="PROSITE" id="PS50102"/>
    </source>
</evidence>
<feature type="compositionally biased region" description="Low complexity" evidence="3">
    <location>
        <begin position="1023"/>
        <end position="1037"/>
    </location>
</feature>
<dbReference type="PANTHER" id="PTHR48025:SF1">
    <property type="entry name" value="RRM DOMAIN-CONTAINING PROTEIN"/>
    <property type="match status" value="1"/>
</dbReference>
<dbReference type="InterPro" id="IPR000504">
    <property type="entry name" value="RRM_dom"/>
</dbReference>
<feature type="compositionally biased region" description="Polar residues" evidence="3">
    <location>
        <begin position="379"/>
        <end position="394"/>
    </location>
</feature>
<dbReference type="SMART" id="SM00360">
    <property type="entry name" value="RRM"/>
    <property type="match status" value="2"/>
</dbReference>
<dbReference type="Pfam" id="PF00076">
    <property type="entry name" value="RRM_1"/>
    <property type="match status" value="2"/>
</dbReference>
<dbReference type="InterPro" id="IPR012677">
    <property type="entry name" value="Nucleotide-bd_a/b_plait_sf"/>
</dbReference>
<gene>
    <name evidence="5" type="ORF">D9615_001326</name>
</gene>
<feature type="domain" description="RRM" evidence="4">
    <location>
        <begin position="557"/>
        <end position="637"/>
    </location>
</feature>
<dbReference type="EMBL" id="JAACJP010000004">
    <property type="protein sequence ID" value="KAF5385322.1"/>
    <property type="molecule type" value="Genomic_DNA"/>
</dbReference>
<feature type="region of interest" description="Disordered" evidence="3">
    <location>
        <begin position="470"/>
        <end position="524"/>
    </location>
</feature>
<feature type="compositionally biased region" description="Polar residues" evidence="3">
    <location>
        <begin position="407"/>
        <end position="417"/>
    </location>
</feature>
<feature type="compositionally biased region" description="Polar residues" evidence="3">
    <location>
        <begin position="974"/>
        <end position="986"/>
    </location>
</feature>
<dbReference type="GO" id="GO:0005634">
    <property type="term" value="C:nucleus"/>
    <property type="evidence" value="ECO:0007669"/>
    <property type="project" value="TreeGrafter"/>
</dbReference>
<evidence type="ECO:0000256" key="3">
    <source>
        <dbReference type="SAM" id="MobiDB-lite"/>
    </source>
</evidence>
<dbReference type="GO" id="GO:0003729">
    <property type="term" value="F:mRNA binding"/>
    <property type="evidence" value="ECO:0007669"/>
    <property type="project" value="TreeGrafter"/>
</dbReference>
<name>A0A8H5HL87_9AGAR</name>
<feature type="region of interest" description="Disordered" evidence="3">
    <location>
        <begin position="376"/>
        <end position="427"/>
    </location>
</feature>
<keyword evidence="1 2" id="KW-0694">RNA-binding</keyword>
<dbReference type="AlphaFoldDB" id="A0A8H5HL87"/>
<dbReference type="PROSITE" id="PS50102">
    <property type="entry name" value="RRM"/>
    <property type="match status" value="2"/>
</dbReference>